<feature type="compositionally biased region" description="Polar residues" evidence="2">
    <location>
        <begin position="388"/>
        <end position="421"/>
    </location>
</feature>
<feature type="coiled-coil region" evidence="1">
    <location>
        <begin position="496"/>
        <end position="546"/>
    </location>
</feature>
<sequence length="568" mass="61559">MHVASQSQSARSEEHIDDVDAQLGVQQDVLIQPWSSTDLRSQKSADATLQSAATQNRRSASSPSVSAIHPLQNNFISTNGQDVLHTLSASSGPRLPSSPAYFHNGQYTVESPVLQNPTHTSHGSINNSNLRPRTNLPVFGTTSTLAAHYGIPTRLPPIPRVNATSSTTHNRPPVPRFDESVPSTSTSYQHQQPVSDDNGFFQFDTVMADYLKRLNEENGSGGSAAPSSPAKASAQLEPSAEEAAQNISNALFGEFFGAVHYIEQVTHRRASGSAGGTNDFTSPIFTDWNDYLTSPFIDDETPFESFLDTPAAPNMPDCFQSPAVAGMTIGEESFEGMPLVAQPNSTGYADGPNDFAKMSLENGMPPPPSATDSGSASPVKPPVPNFDNLYTMSPSTPALEPSSTQTSPLINDVSNSANLNATGRRKKTPTGTRKNITPESLIPVDAPTQVRNYTAPSATSRKPVPAVWARKRARSVAFDEEDELAGSDAGNIEAPLNDAEAEAIAAKRRQNTLAARRSRKRKLEYQRELEEGIESARRERDMWKERAMMLRTLLMQHGQPDPFVDMRV</sequence>
<accession>A0A9Q5HZW4</accession>
<dbReference type="PROSITE" id="PS00036">
    <property type="entry name" value="BZIP_BASIC"/>
    <property type="match status" value="1"/>
</dbReference>
<proteinExistence type="predicted"/>
<evidence type="ECO:0000256" key="2">
    <source>
        <dbReference type="SAM" id="MobiDB-lite"/>
    </source>
</evidence>
<dbReference type="InterPro" id="IPR046347">
    <property type="entry name" value="bZIP_sf"/>
</dbReference>
<dbReference type="AlphaFoldDB" id="A0A9Q5HZW4"/>
<protein>
    <recommendedName>
        <fullName evidence="3">BZIP domain-containing protein</fullName>
    </recommendedName>
</protein>
<dbReference type="CDD" id="cd12193">
    <property type="entry name" value="bZIP_GCN4"/>
    <property type="match status" value="1"/>
</dbReference>
<feature type="compositionally biased region" description="Polar residues" evidence="2">
    <location>
        <begin position="181"/>
        <end position="195"/>
    </location>
</feature>
<feature type="region of interest" description="Disordered" evidence="2">
    <location>
        <begin position="35"/>
        <end position="65"/>
    </location>
</feature>
<dbReference type="Gene3D" id="3.30.160.60">
    <property type="entry name" value="Classic Zinc Finger"/>
    <property type="match status" value="1"/>
</dbReference>
<feature type="region of interest" description="Disordered" evidence="2">
    <location>
        <begin position="359"/>
        <end position="438"/>
    </location>
</feature>
<comment type="caution">
    <text evidence="4">The sequence shown here is derived from an EMBL/GenBank/DDBJ whole genome shotgun (WGS) entry which is preliminary data.</text>
</comment>
<dbReference type="OrthoDB" id="2257100at2759"/>
<keyword evidence="1" id="KW-0175">Coiled coil</keyword>
<feature type="compositionally biased region" description="Polar residues" evidence="2">
    <location>
        <begin position="1"/>
        <end position="10"/>
    </location>
</feature>
<gene>
    <name evidence="4" type="ORF">A7U60_g3782</name>
</gene>
<evidence type="ECO:0000313" key="4">
    <source>
        <dbReference type="EMBL" id="OCB89098.1"/>
    </source>
</evidence>
<dbReference type="Proteomes" id="UP000757232">
    <property type="component" value="Unassembled WGS sequence"/>
</dbReference>
<feature type="region of interest" description="Disordered" evidence="2">
    <location>
        <begin position="157"/>
        <end position="198"/>
    </location>
</feature>
<name>A0A9Q5HZW4_SANBA</name>
<dbReference type="SUPFAM" id="SSF57959">
    <property type="entry name" value="Leucine zipper domain"/>
    <property type="match status" value="1"/>
</dbReference>
<keyword evidence="5" id="KW-1185">Reference proteome</keyword>
<dbReference type="GO" id="GO:0003700">
    <property type="term" value="F:DNA-binding transcription factor activity"/>
    <property type="evidence" value="ECO:0007669"/>
    <property type="project" value="InterPro"/>
</dbReference>
<evidence type="ECO:0000256" key="1">
    <source>
        <dbReference type="SAM" id="Coils"/>
    </source>
</evidence>
<reference evidence="4" key="1">
    <citation type="submission" date="2016-06" db="EMBL/GenBank/DDBJ databases">
        <title>Draft Genome sequence of the fungus Inonotus baumii.</title>
        <authorList>
            <person name="Zhu H."/>
            <person name="Lin W."/>
        </authorList>
    </citation>
    <scope>NUCLEOTIDE SEQUENCE</scope>
    <source>
        <strain evidence="4">821</strain>
    </source>
</reference>
<feature type="compositionally biased region" description="Low complexity" evidence="2">
    <location>
        <begin position="223"/>
        <end position="234"/>
    </location>
</feature>
<feature type="domain" description="BZIP" evidence="3">
    <location>
        <begin position="507"/>
        <end position="521"/>
    </location>
</feature>
<dbReference type="EMBL" id="LNZH02000165">
    <property type="protein sequence ID" value="OCB89098.1"/>
    <property type="molecule type" value="Genomic_DNA"/>
</dbReference>
<feature type="region of interest" description="Disordered" evidence="2">
    <location>
        <begin position="217"/>
        <end position="241"/>
    </location>
</feature>
<evidence type="ECO:0000259" key="3">
    <source>
        <dbReference type="PROSITE" id="PS00036"/>
    </source>
</evidence>
<feature type="region of interest" description="Disordered" evidence="2">
    <location>
        <begin position="1"/>
        <end position="20"/>
    </location>
</feature>
<dbReference type="InterPro" id="IPR004827">
    <property type="entry name" value="bZIP"/>
</dbReference>
<organism evidence="4 5">
    <name type="scientific">Sanghuangporus baumii</name>
    <name type="common">Phellinus baumii</name>
    <dbReference type="NCBI Taxonomy" id="108892"/>
    <lineage>
        <taxon>Eukaryota</taxon>
        <taxon>Fungi</taxon>
        <taxon>Dikarya</taxon>
        <taxon>Basidiomycota</taxon>
        <taxon>Agaricomycotina</taxon>
        <taxon>Agaricomycetes</taxon>
        <taxon>Hymenochaetales</taxon>
        <taxon>Hymenochaetaceae</taxon>
        <taxon>Sanghuangporus</taxon>
    </lineage>
</organism>
<evidence type="ECO:0000313" key="5">
    <source>
        <dbReference type="Proteomes" id="UP000757232"/>
    </source>
</evidence>